<dbReference type="AlphaFoldDB" id="A0A0F9XIX7"/>
<sequence>MLELIRNCSRARTPVVETRGKPDKADVDFFVALLTSSEQHAVRIEDSKVFARSVALAVAHDKLEAPRPAAPDPCSLPTTKDGHRKRLQTLSSDETGDVFAPDPAYACGAAAWMAMDQSFEAAGAVLVLGAAVTSGVASKAAVNVNNLD</sequence>
<dbReference type="Proteomes" id="UP000034112">
    <property type="component" value="Unassembled WGS sequence"/>
</dbReference>
<reference evidence="2" key="1">
    <citation type="journal article" date="2015" name="Genome Announc.">
        <title>Draft whole-genome sequence of the biocontrol agent Trichoderma harzianum T6776.</title>
        <authorList>
            <person name="Baroncelli R."/>
            <person name="Piaggeschi G."/>
            <person name="Fiorini L."/>
            <person name="Bertolini E."/>
            <person name="Zapparata A."/>
            <person name="Pe M.E."/>
            <person name="Sarrocco S."/>
            <person name="Vannacci G."/>
        </authorList>
    </citation>
    <scope>NUCLEOTIDE SEQUENCE [LARGE SCALE GENOMIC DNA]</scope>
    <source>
        <strain evidence="2">T6776</strain>
    </source>
</reference>
<comment type="caution">
    <text evidence="1">The sequence shown here is derived from an EMBL/GenBank/DDBJ whole genome shotgun (WGS) entry which is preliminary data.</text>
</comment>
<proteinExistence type="predicted"/>
<name>A0A0F9XIX7_TRIHA</name>
<dbReference type="OrthoDB" id="10636824at2759"/>
<dbReference type="EMBL" id="JOKZ01000255">
    <property type="protein sequence ID" value="KKP00403.1"/>
    <property type="molecule type" value="Genomic_DNA"/>
</dbReference>
<protein>
    <submittedName>
        <fullName evidence="1">Uncharacterized protein</fullName>
    </submittedName>
</protein>
<organism evidence="1 2">
    <name type="scientific">Trichoderma harzianum</name>
    <name type="common">Hypocrea lixii</name>
    <dbReference type="NCBI Taxonomy" id="5544"/>
    <lineage>
        <taxon>Eukaryota</taxon>
        <taxon>Fungi</taxon>
        <taxon>Dikarya</taxon>
        <taxon>Ascomycota</taxon>
        <taxon>Pezizomycotina</taxon>
        <taxon>Sordariomycetes</taxon>
        <taxon>Hypocreomycetidae</taxon>
        <taxon>Hypocreales</taxon>
        <taxon>Hypocreaceae</taxon>
        <taxon>Trichoderma</taxon>
    </lineage>
</organism>
<gene>
    <name evidence="1" type="ORF">THAR02_07503</name>
</gene>
<evidence type="ECO:0000313" key="2">
    <source>
        <dbReference type="Proteomes" id="UP000034112"/>
    </source>
</evidence>
<accession>A0A0F9XIX7</accession>
<evidence type="ECO:0000313" key="1">
    <source>
        <dbReference type="EMBL" id="KKP00403.1"/>
    </source>
</evidence>